<evidence type="ECO:0000256" key="5">
    <source>
        <dbReference type="SAM" id="SignalP"/>
    </source>
</evidence>
<feature type="chain" id="PRO_5041444702" evidence="5">
    <location>
        <begin position="24"/>
        <end position="607"/>
    </location>
</feature>
<evidence type="ECO:0000259" key="6">
    <source>
        <dbReference type="Pfam" id="PF00394"/>
    </source>
</evidence>
<gene>
    <name evidence="9" type="ORF">PV327_010540</name>
</gene>
<organism evidence="9 10">
    <name type="scientific">Microctonus hyperodae</name>
    <name type="common">Parasitoid wasp</name>
    <dbReference type="NCBI Taxonomy" id="165561"/>
    <lineage>
        <taxon>Eukaryota</taxon>
        <taxon>Metazoa</taxon>
        <taxon>Ecdysozoa</taxon>
        <taxon>Arthropoda</taxon>
        <taxon>Hexapoda</taxon>
        <taxon>Insecta</taxon>
        <taxon>Pterygota</taxon>
        <taxon>Neoptera</taxon>
        <taxon>Endopterygota</taxon>
        <taxon>Hymenoptera</taxon>
        <taxon>Apocrita</taxon>
        <taxon>Ichneumonoidea</taxon>
        <taxon>Braconidae</taxon>
        <taxon>Euphorinae</taxon>
        <taxon>Microctonus</taxon>
    </lineage>
</organism>
<dbReference type="AlphaFoldDB" id="A0AA39FSD8"/>
<dbReference type="SUPFAM" id="SSF49503">
    <property type="entry name" value="Cupredoxins"/>
    <property type="match status" value="3"/>
</dbReference>
<keyword evidence="10" id="KW-1185">Reference proteome</keyword>
<evidence type="ECO:0000256" key="4">
    <source>
        <dbReference type="ARBA" id="ARBA00023008"/>
    </source>
</evidence>
<dbReference type="GO" id="GO:0016491">
    <property type="term" value="F:oxidoreductase activity"/>
    <property type="evidence" value="ECO:0007669"/>
    <property type="project" value="UniProtKB-KW"/>
</dbReference>
<dbReference type="Gene3D" id="2.60.40.420">
    <property type="entry name" value="Cupredoxins - blue copper proteins"/>
    <property type="match status" value="3"/>
</dbReference>
<protein>
    <submittedName>
        <fullName evidence="9">Uncharacterized protein</fullName>
    </submittedName>
</protein>
<feature type="signal peptide" evidence="5">
    <location>
        <begin position="1"/>
        <end position="23"/>
    </location>
</feature>
<dbReference type="PANTHER" id="PTHR11709">
    <property type="entry name" value="MULTI-COPPER OXIDASE"/>
    <property type="match status" value="1"/>
</dbReference>
<dbReference type="Proteomes" id="UP001168972">
    <property type="component" value="Unassembled WGS sequence"/>
</dbReference>
<proteinExistence type="inferred from homology"/>
<dbReference type="InterPro" id="IPR045087">
    <property type="entry name" value="Cu-oxidase_fam"/>
</dbReference>
<evidence type="ECO:0000259" key="7">
    <source>
        <dbReference type="Pfam" id="PF07731"/>
    </source>
</evidence>
<feature type="domain" description="Plastocyanin-like" evidence="6">
    <location>
        <begin position="197"/>
        <end position="296"/>
    </location>
</feature>
<dbReference type="CDD" id="cd13905">
    <property type="entry name" value="CuRO_3_tcLLC2_insect_like"/>
    <property type="match status" value="1"/>
</dbReference>
<dbReference type="PANTHER" id="PTHR11709:SF394">
    <property type="entry name" value="FI03373P-RELATED"/>
    <property type="match status" value="1"/>
</dbReference>
<keyword evidence="4" id="KW-0186">Copper</keyword>
<feature type="domain" description="Plastocyanin-like" evidence="8">
    <location>
        <begin position="67"/>
        <end position="175"/>
    </location>
</feature>
<dbReference type="Pfam" id="PF07731">
    <property type="entry name" value="Cu-oxidase_2"/>
    <property type="match status" value="1"/>
</dbReference>
<keyword evidence="3" id="KW-0560">Oxidoreductase</keyword>
<evidence type="ECO:0000256" key="3">
    <source>
        <dbReference type="ARBA" id="ARBA00023002"/>
    </source>
</evidence>
<dbReference type="GO" id="GO:0006826">
    <property type="term" value="P:iron ion transport"/>
    <property type="evidence" value="ECO:0007669"/>
    <property type="project" value="TreeGrafter"/>
</dbReference>
<dbReference type="CDD" id="cd13858">
    <property type="entry name" value="CuRO_1_tcLCC2_insect_like"/>
    <property type="match status" value="1"/>
</dbReference>
<dbReference type="EMBL" id="JAQQBR010000006">
    <property type="protein sequence ID" value="KAK0174813.1"/>
    <property type="molecule type" value="Genomic_DNA"/>
</dbReference>
<comment type="similarity">
    <text evidence="1">Belongs to the multicopper oxidase family.</text>
</comment>
<dbReference type="InterPro" id="IPR008972">
    <property type="entry name" value="Cupredoxin"/>
</dbReference>
<dbReference type="InterPro" id="IPR001117">
    <property type="entry name" value="Cu-oxidase_2nd"/>
</dbReference>
<dbReference type="GO" id="GO:0005886">
    <property type="term" value="C:plasma membrane"/>
    <property type="evidence" value="ECO:0007669"/>
    <property type="project" value="TreeGrafter"/>
</dbReference>
<accession>A0AA39FSD8</accession>
<evidence type="ECO:0000256" key="1">
    <source>
        <dbReference type="ARBA" id="ARBA00010609"/>
    </source>
</evidence>
<evidence type="ECO:0000256" key="2">
    <source>
        <dbReference type="ARBA" id="ARBA00022723"/>
    </source>
</evidence>
<sequence>MILLIPHWILLFISTFFSPIAFAEQKHECNRRCVVGAMQLKCRYDFIVTRIDTADTICGNNEENNCIDQPTNRAFVINNKSPGPTIEVCLGDTVEVLIHNKLLSQEISIHWNGIRQLGSSHMDGVAMISQCPILPYTSFRYAMKPDNNGTYFYHAHTVDQQKDGLYGALIVRSPEDNLSMEKLLIMSAKSSSISSEFYNIQKPLPTALILNGKANNINFHVDSGNEYRLRLINANVFNCPIVFYINAHSLKVNAIGDNLVDQSKVANYVIIFPGERLDILLETNQITGKYPIILRGLQDCANLLHEATLFYSDASPDSLMEINNLHTHDLPKELSEIHLCHNSELNILCSMNSRSSEKSLNELKNPSMTYYIPFDVNDYSDFTDDMTDYRFRIHDFTYYPSYLTINNNGAMIAQINGMTFKYPPSPILSQPDAVSEDMICSLENRAKDCKNNKPLFCECLQILPITPRTNVEIILIDEGHGGNVSHVFHVHGYSASVIGSHYFNRPITKDEIISLDYQGLLPRNTVNPPKMDTFVVPNKGYIILRFHMDNLGYWLWEARNTGVFSFENAPAMQFLMRIGNAENLPTVPIDFPTCGNHKGPDLIFEDE</sequence>
<dbReference type="InterPro" id="IPR011706">
    <property type="entry name" value="Cu-oxidase_C"/>
</dbReference>
<evidence type="ECO:0000313" key="10">
    <source>
        <dbReference type="Proteomes" id="UP001168972"/>
    </source>
</evidence>
<name>A0AA39FSD8_MICHY</name>
<keyword evidence="5" id="KW-0732">Signal</keyword>
<reference evidence="9" key="2">
    <citation type="submission" date="2023-03" db="EMBL/GenBank/DDBJ databases">
        <authorList>
            <person name="Inwood S.N."/>
            <person name="Skelly J.G."/>
            <person name="Guhlin J."/>
            <person name="Harrop T.W.R."/>
            <person name="Goldson S.G."/>
            <person name="Dearden P.K."/>
        </authorList>
    </citation>
    <scope>NUCLEOTIDE SEQUENCE</scope>
    <source>
        <strain evidence="9">Lincoln</strain>
        <tissue evidence="9">Whole body</tissue>
    </source>
</reference>
<comment type="caution">
    <text evidence="9">The sequence shown here is derived from an EMBL/GenBank/DDBJ whole genome shotgun (WGS) entry which is preliminary data.</text>
</comment>
<dbReference type="Pfam" id="PF00394">
    <property type="entry name" value="Cu-oxidase"/>
    <property type="match status" value="1"/>
</dbReference>
<dbReference type="InterPro" id="IPR011707">
    <property type="entry name" value="Cu-oxidase-like_N"/>
</dbReference>
<reference evidence="9" key="1">
    <citation type="journal article" date="2023" name="bioRxiv">
        <title>Scaffold-level genome assemblies of two parasitoid biocontrol wasps reveal the parthenogenesis mechanism and an associated novel virus.</title>
        <authorList>
            <person name="Inwood S."/>
            <person name="Skelly J."/>
            <person name="Guhlin J."/>
            <person name="Harrop T."/>
            <person name="Goldson S."/>
            <person name="Dearden P."/>
        </authorList>
    </citation>
    <scope>NUCLEOTIDE SEQUENCE</scope>
    <source>
        <strain evidence="9">Lincoln</strain>
        <tissue evidence="9">Whole body</tissue>
    </source>
</reference>
<dbReference type="GO" id="GO:0005507">
    <property type="term" value="F:copper ion binding"/>
    <property type="evidence" value="ECO:0007669"/>
    <property type="project" value="InterPro"/>
</dbReference>
<feature type="domain" description="Plastocyanin-like" evidence="7">
    <location>
        <begin position="443"/>
        <end position="557"/>
    </location>
</feature>
<evidence type="ECO:0000313" key="9">
    <source>
        <dbReference type="EMBL" id="KAK0174813.1"/>
    </source>
</evidence>
<keyword evidence="2" id="KW-0479">Metal-binding</keyword>
<evidence type="ECO:0000259" key="8">
    <source>
        <dbReference type="Pfam" id="PF07732"/>
    </source>
</evidence>
<dbReference type="Pfam" id="PF07732">
    <property type="entry name" value="Cu-oxidase_3"/>
    <property type="match status" value="1"/>
</dbReference>